<reference evidence="2 3" key="1">
    <citation type="journal article" date="2014" name="Int. J. Syst. Evol. Microbiol.">
        <title>Sneathiella chungangensis sp. nov., isolated from a marine sand, and emended description of the genus Sneathiella.</title>
        <authorList>
            <person name="Siamphan C."/>
            <person name="Kim H."/>
            <person name="Lee J.S."/>
            <person name="Kim W."/>
        </authorList>
    </citation>
    <scope>NUCLEOTIDE SEQUENCE [LARGE SCALE GENOMIC DNA]</scope>
    <source>
        <strain evidence="2 3">KCTC 32476</strain>
    </source>
</reference>
<comment type="caution">
    <text evidence="2">The sequence shown here is derived from an EMBL/GenBank/DDBJ whole genome shotgun (WGS) entry which is preliminary data.</text>
</comment>
<name>A0A845MA03_9PROT</name>
<dbReference type="Proteomes" id="UP000445696">
    <property type="component" value="Unassembled WGS sequence"/>
</dbReference>
<keyword evidence="1" id="KW-0175">Coiled coil</keyword>
<organism evidence="2 3">
    <name type="scientific">Sneathiella chungangensis</name>
    <dbReference type="NCBI Taxonomy" id="1418234"/>
    <lineage>
        <taxon>Bacteria</taxon>
        <taxon>Pseudomonadati</taxon>
        <taxon>Pseudomonadota</taxon>
        <taxon>Alphaproteobacteria</taxon>
        <taxon>Sneathiellales</taxon>
        <taxon>Sneathiellaceae</taxon>
        <taxon>Sneathiella</taxon>
    </lineage>
</organism>
<evidence type="ECO:0008006" key="4">
    <source>
        <dbReference type="Google" id="ProtNLM"/>
    </source>
</evidence>
<protein>
    <recommendedName>
        <fullName evidence="4">Magnesium transporter MgtE intracellular domain-containing protein</fullName>
    </recommendedName>
</protein>
<proteinExistence type="predicted"/>
<evidence type="ECO:0000313" key="2">
    <source>
        <dbReference type="EMBL" id="MZR21238.1"/>
    </source>
</evidence>
<gene>
    <name evidence="2" type="ORF">GQF03_02730</name>
</gene>
<dbReference type="OrthoDB" id="9791432at2"/>
<keyword evidence="3" id="KW-1185">Reference proteome</keyword>
<dbReference type="RefSeq" id="WP_161337644.1">
    <property type="nucleotide sequence ID" value="NZ_JBHSDG010000002.1"/>
</dbReference>
<evidence type="ECO:0000313" key="3">
    <source>
        <dbReference type="Proteomes" id="UP000445696"/>
    </source>
</evidence>
<dbReference type="AlphaFoldDB" id="A0A845MA03"/>
<dbReference type="SUPFAM" id="SSF158791">
    <property type="entry name" value="MgtE N-terminal domain-like"/>
    <property type="match status" value="1"/>
</dbReference>
<sequence length="232" mass="25974">MMKHIRILPVTVFALILIFGLKLSAVWTDAQGVLFDVRLAEVQASEKEEEKPAEAAAPAAEEMVSAVATEKPADPVNETRVAATDPTGVRQFSKSEIEVLERLVERRAELDRRGEELDMRDNLLKATESRIDEKITKLKEMETTLNSLLKLHDEQEKAQMESLVKIYEKMKPKDAARIFNDLEMDILIDVASSIKEAKMAAILAAMNSSRANKLTVELATRRQLPGVEDDKS</sequence>
<feature type="coiled-coil region" evidence="1">
    <location>
        <begin position="100"/>
        <end position="158"/>
    </location>
</feature>
<dbReference type="EMBL" id="WTVA01000001">
    <property type="protein sequence ID" value="MZR21238.1"/>
    <property type="molecule type" value="Genomic_DNA"/>
</dbReference>
<accession>A0A845MA03</accession>
<evidence type="ECO:0000256" key="1">
    <source>
        <dbReference type="SAM" id="Coils"/>
    </source>
</evidence>